<sequence length="240" mass="27335">MNWNTMTLNVHLPNSSFARDSLKKEFYQLPYDGQQTIGDFLGTDFNRWRRIEEIINEDISIGQYYLTDGGLEFSAQMKIGSKVLSLLIPEAKPVKLIVPMLCPCCGQEWPKDKPVPPGLELIPKEVESIEYTGIIIDCRGLKFNPTLFPKIYNEVLNEVYSVNFASRGAIIDNGLVLYTTEEIYNHPRIGYNPLRIRALGTTGQRFSDIQISSYDARRIHGSKKNLNLLKECRVAIIFSP</sequence>
<accession>A0A7C4TI48</accession>
<dbReference type="EMBL" id="DTGZ01000130">
    <property type="protein sequence ID" value="HGV98021.1"/>
    <property type="molecule type" value="Genomic_DNA"/>
</dbReference>
<gene>
    <name evidence="1" type="ORF">ENV60_06965</name>
</gene>
<reference evidence="1" key="1">
    <citation type="journal article" date="2020" name="mSystems">
        <title>Genome- and Community-Level Interaction Insights into Carbon Utilization and Element Cycling Functions of Hydrothermarchaeota in Hydrothermal Sediment.</title>
        <authorList>
            <person name="Zhou Z."/>
            <person name="Liu Y."/>
            <person name="Xu W."/>
            <person name="Pan J."/>
            <person name="Luo Z.H."/>
            <person name="Li M."/>
        </authorList>
    </citation>
    <scope>NUCLEOTIDE SEQUENCE [LARGE SCALE GENOMIC DNA]</scope>
    <source>
        <strain evidence="1">SpSt-774</strain>
    </source>
</reference>
<comment type="caution">
    <text evidence="1">The sequence shown here is derived from an EMBL/GenBank/DDBJ whole genome shotgun (WGS) entry which is preliminary data.</text>
</comment>
<organism evidence="1">
    <name type="scientific">candidate division WOR-3 bacterium</name>
    <dbReference type="NCBI Taxonomy" id="2052148"/>
    <lineage>
        <taxon>Bacteria</taxon>
        <taxon>Bacteria division WOR-3</taxon>
    </lineage>
</organism>
<protein>
    <submittedName>
        <fullName evidence="1">Uncharacterized protein</fullName>
    </submittedName>
</protein>
<evidence type="ECO:0000313" key="1">
    <source>
        <dbReference type="EMBL" id="HGV98021.1"/>
    </source>
</evidence>
<name>A0A7C4TI48_UNCW3</name>
<proteinExistence type="predicted"/>
<dbReference type="AlphaFoldDB" id="A0A7C4TI48"/>